<proteinExistence type="predicted"/>
<dbReference type="PANTHER" id="PTHR33325">
    <property type="entry name" value="ZINC FINGER, CCHC-TYPE-RELATED"/>
    <property type="match status" value="1"/>
</dbReference>
<keyword evidence="2" id="KW-1185">Reference proteome</keyword>
<accession>A0A1Q3B3S9</accession>
<organism evidence="1 2">
    <name type="scientific">Cephalotus follicularis</name>
    <name type="common">Albany pitcher plant</name>
    <dbReference type="NCBI Taxonomy" id="3775"/>
    <lineage>
        <taxon>Eukaryota</taxon>
        <taxon>Viridiplantae</taxon>
        <taxon>Streptophyta</taxon>
        <taxon>Embryophyta</taxon>
        <taxon>Tracheophyta</taxon>
        <taxon>Spermatophyta</taxon>
        <taxon>Magnoliopsida</taxon>
        <taxon>eudicotyledons</taxon>
        <taxon>Gunneridae</taxon>
        <taxon>Pentapetalae</taxon>
        <taxon>rosids</taxon>
        <taxon>fabids</taxon>
        <taxon>Oxalidales</taxon>
        <taxon>Cephalotaceae</taxon>
        <taxon>Cephalotus</taxon>
    </lineage>
</organism>
<reference evidence="2" key="1">
    <citation type="submission" date="2016-04" db="EMBL/GenBank/DDBJ databases">
        <title>Cephalotus genome sequencing.</title>
        <authorList>
            <person name="Fukushima K."/>
            <person name="Hasebe M."/>
            <person name="Fang X."/>
        </authorList>
    </citation>
    <scope>NUCLEOTIDE SEQUENCE [LARGE SCALE GENOMIC DNA]</scope>
    <source>
        <strain evidence="2">cv. St1</strain>
    </source>
</reference>
<dbReference type="InParanoid" id="A0A1Q3B3S9"/>
<comment type="caution">
    <text evidence="1">The sequence shown here is derived from an EMBL/GenBank/DDBJ whole genome shotgun (WGS) entry which is preliminary data.</text>
</comment>
<protein>
    <submittedName>
        <fullName evidence="1">Uncharacterized protein</fullName>
    </submittedName>
</protein>
<gene>
    <name evidence="1" type="ORF">CFOL_v3_06194</name>
</gene>
<dbReference type="Proteomes" id="UP000187406">
    <property type="component" value="Unassembled WGS sequence"/>
</dbReference>
<sequence length="94" mass="10773">MLLEKTYRTFHASNMLLQQQYRLHEFTKYHELIGSLLIAEQNNELLLQNHENRPTGSACHVEDAIVLARCLAHTLKQVESTAESGRQTIVISKV</sequence>
<evidence type="ECO:0000313" key="2">
    <source>
        <dbReference type="Proteomes" id="UP000187406"/>
    </source>
</evidence>
<evidence type="ECO:0000313" key="1">
    <source>
        <dbReference type="EMBL" id="GAV62671.1"/>
    </source>
</evidence>
<dbReference type="PANTHER" id="PTHR33325:SF5">
    <property type="entry name" value="TRANSCRIPTION FACTOR INTERACTOR AND REGULATOR CCHC(ZN) FAMILY"/>
    <property type="match status" value="1"/>
</dbReference>
<dbReference type="AlphaFoldDB" id="A0A1Q3B3S9"/>
<dbReference type="EMBL" id="BDDD01000268">
    <property type="protein sequence ID" value="GAV62671.1"/>
    <property type="molecule type" value="Genomic_DNA"/>
</dbReference>
<name>A0A1Q3B3S9_CEPFO</name>
<dbReference type="OrthoDB" id="1292273at2759"/>